<keyword evidence="3" id="KW-0472">Membrane</keyword>
<dbReference type="EMBL" id="QTUA01000001">
    <property type="protein sequence ID" value="REF31236.1"/>
    <property type="molecule type" value="Genomic_DNA"/>
</dbReference>
<proteinExistence type="inferred from homology"/>
<dbReference type="InterPro" id="IPR010273">
    <property type="entry name" value="DUF881"/>
</dbReference>
<comment type="caution">
    <text evidence="4">The sequence shown here is derived from an EMBL/GenBank/DDBJ whole genome shotgun (WGS) entry which is preliminary data.</text>
</comment>
<dbReference type="RefSeq" id="WP_115923112.1">
    <property type="nucleotide sequence ID" value="NZ_QTUA01000001.1"/>
</dbReference>
<sequence>MKWSKLPKLTPDEPTPPRDPAASMSLINDVIRHPLDPSYEAAAAKKRAAGLAPTSGTRSPLLILVMVLIGFGLAVSALTLRTPLGEAKKQHDELVSRINKGQTLIDQRSRSVTGLNTEIAGLQESALSRGNRQDTTDELHVAEAVAGAVAVHGPGFVLSVNDAKDAGTDAQGDPRTSGSDTGRVTSADLQMVVNGLWEAGAEAIAINGQRVTSLTAIRFAGEAILVNYRPLVPPYDISIIGPSGLHAAFDKNAGGNYLSTISKGVGVRSSWRTSQNVQLPEAPSVSLNYARPAKEKSQ</sequence>
<keyword evidence="3" id="KW-1133">Transmembrane helix</keyword>
<dbReference type="PANTHER" id="PTHR37313:SF1">
    <property type="entry name" value="UPF0749 PROTEIN RV1823"/>
    <property type="match status" value="1"/>
</dbReference>
<feature type="region of interest" description="Disordered" evidence="2">
    <location>
        <begin position="1"/>
        <end position="22"/>
    </location>
</feature>
<keyword evidence="5" id="KW-1185">Reference proteome</keyword>
<dbReference type="GO" id="GO:0005886">
    <property type="term" value="C:plasma membrane"/>
    <property type="evidence" value="ECO:0007669"/>
    <property type="project" value="TreeGrafter"/>
</dbReference>
<evidence type="ECO:0000256" key="1">
    <source>
        <dbReference type="ARBA" id="ARBA00009108"/>
    </source>
</evidence>
<feature type="compositionally biased region" description="Polar residues" evidence="2">
    <location>
        <begin position="174"/>
        <end position="184"/>
    </location>
</feature>
<dbReference type="AlphaFoldDB" id="A0A3D9UPN2"/>
<dbReference type="OrthoDB" id="3218134at2"/>
<dbReference type="Gene3D" id="3.30.70.1880">
    <property type="entry name" value="Protein of unknown function DUF881"/>
    <property type="match status" value="1"/>
</dbReference>
<dbReference type="PANTHER" id="PTHR37313">
    <property type="entry name" value="UPF0749 PROTEIN RV1825"/>
    <property type="match status" value="1"/>
</dbReference>
<evidence type="ECO:0000256" key="3">
    <source>
        <dbReference type="SAM" id="Phobius"/>
    </source>
</evidence>
<protein>
    <submittedName>
        <fullName evidence="4">Uncharacterized protein YlxW (UPF0749 family)</fullName>
    </submittedName>
</protein>
<dbReference type="Proteomes" id="UP000256253">
    <property type="component" value="Unassembled WGS sequence"/>
</dbReference>
<reference evidence="4 5" key="1">
    <citation type="submission" date="2018-08" db="EMBL/GenBank/DDBJ databases">
        <title>Sequencing the genomes of 1000 actinobacteria strains.</title>
        <authorList>
            <person name="Klenk H.-P."/>
        </authorList>
    </citation>
    <scope>NUCLEOTIDE SEQUENCE [LARGE SCALE GENOMIC DNA]</scope>
    <source>
        <strain evidence="4 5">DSM 22967</strain>
    </source>
</reference>
<keyword evidence="3" id="KW-0812">Transmembrane</keyword>
<organism evidence="4 5">
    <name type="scientific">Calidifontibacter indicus</name>
    <dbReference type="NCBI Taxonomy" id="419650"/>
    <lineage>
        <taxon>Bacteria</taxon>
        <taxon>Bacillati</taxon>
        <taxon>Actinomycetota</taxon>
        <taxon>Actinomycetes</taxon>
        <taxon>Micrococcales</taxon>
        <taxon>Dermacoccaceae</taxon>
        <taxon>Calidifontibacter</taxon>
    </lineage>
</organism>
<evidence type="ECO:0000313" key="4">
    <source>
        <dbReference type="EMBL" id="REF31236.1"/>
    </source>
</evidence>
<evidence type="ECO:0000313" key="5">
    <source>
        <dbReference type="Proteomes" id="UP000256253"/>
    </source>
</evidence>
<accession>A0A3D9UPN2</accession>
<dbReference type="Pfam" id="PF05949">
    <property type="entry name" value="DUF881"/>
    <property type="match status" value="1"/>
</dbReference>
<feature type="transmembrane region" description="Helical" evidence="3">
    <location>
        <begin position="61"/>
        <end position="80"/>
    </location>
</feature>
<comment type="similarity">
    <text evidence="1">Belongs to the UPF0749 family.</text>
</comment>
<name>A0A3D9UPN2_9MICO</name>
<evidence type="ECO:0000256" key="2">
    <source>
        <dbReference type="SAM" id="MobiDB-lite"/>
    </source>
</evidence>
<feature type="region of interest" description="Disordered" evidence="2">
    <location>
        <begin position="164"/>
        <end position="184"/>
    </location>
</feature>
<gene>
    <name evidence="4" type="ORF">DFJ65_2284</name>
</gene>